<dbReference type="InterPro" id="IPR002401">
    <property type="entry name" value="Cyt_P450_E_grp-I"/>
</dbReference>
<dbReference type="GO" id="GO:0020037">
    <property type="term" value="F:heme binding"/>
    <property type="evidence" value="ECO:0007669"/>
    <property type="project" value="InterPro"/>
</dbReference>
<evidence type="ECO:0008006" key="7">
    <source>
        <dbReference type="Google" id="ProtNLM"/>
    </source>
</evidence>
<dbReference type="GO" id="GO:0016705">
    <property type="term" value="F:oxidoreductase activity, acting on paired donors, with incorporation or reduction of molecular oxygen"/>
    <property type="evidence" value="ECO:0007669"/>
    <property type="project" value="InterPro"/>
</dbReference>
<keyword evidence="4" id="KW-1133">Transmembrane helix</keyword>
<dbReference type="GO" id="GO:0004497">
    <property type="term" value="F:monooxygenase activity"/>
    <property type="evidence" value="ECO:0007669"/>
    <property type="project" value="InterPro"/>
</dbReference>
<keyword evidence="4" id="KW-0812">Transmembrane</keyword>
<dbReference type="PANTHER" id="PTHR47955:SF15">
    <property type="entry name" value="CYTOCHROME P450 71A2-LIKE"/>
    <property type="match status" value="1"/>
</dbReference>
<evidence type="ECO:0000256" key="2">
    <source>
        <dbReference type="ARBA" id="ARBA00022723"/>
    </source>
</evidence>
<reference evidence="5 6" key="1">
    <citation type="submission" date="2019-06" db="EMBL/GenBank/DDBJ databases">
        <title>A chromosomal-level reference genome of Carpinus fangiana (Coryloideae, Betulaceae).</title>
        <authorList>
            <person name="Yang X."/>
            <person name="Wang Z."/>
            <person name="Zhang L."/>
            <person name="Hao G."/>
            <person name="Liu J."/>
            <person name="Yang Y."/>
        </authorList>
    </citation>
    <scope>NUCLEOTIDE SEQUENCE [LARGE SCALE GENOMIC DNA]</scope>
    <source>
        <strain evidence="5">Cfa_2016G</strain>
        <tissue evidence="5">Leaf</tissue>
    </source>
</reference>
<evidence type="ECO:0000313" key="5">
    <source>
        <dbReference type="EMBL" id="KAE8124357.1"/>
    </source>
</evidence>
<keyword evidence="3" id="KW-0408">Iron</keyword>
<accession>A0A5N6RR23</accession>
<dbReference type="PRINTS" id="PR00463">
    <property type="entry name" value="EP450I"/>
</dbReference>
<dbReference type="Proteomes" id="UP000327013">
    <property type="component" value="Chromosome 8"/>
</dbReference>
<proteinExistence type="inferred from homology"/>
<dbReference type="Pfam" id="PF00067">
    <property type="entry name" value="p450"/>
    <property type="match status" value="1"/>
</dbReference>
<dbReference type="GO" id="GO:0005506">
    <property type="term" value="F:iron ion binding"/>
    <property type="evidence" value="ECO:0007669"/>
    <property type="project" value="InterPro"/>
</dbReference>
<dbReference type="PANTHER" id="PTHR47955">
    <property type="entry name" value="CYTOCHROME P450 FAMILY 71 PROTEIN"/>
    <property type="match status" value="1"/>
</dbReference>
<organism evidence="5 6">
    <name type="scientific">Carpinus fangiana</name>
    <dbReference type="NCBI Taxonomy" id="176857"/>
    <lineage>
        <taxon>Eukaryota</taxon>
        <taxon>Viridiplantae</taxon>
        <taxon>Streptophyta</taxon>
        <taxon>Embryophyta</taxon>
        <taxon>Tracheophyta</taxon>
        <taxon>Spermatophyta</taxon>
        <taxon>Magnoliopsida</taxon>
        <taxon>eudicotyledons</taxon>
        <taxon>Gunneridae</taxon>
        <taxon>Pentapetalae</taxon>
        <taxon>rosids</taxon>
        <taxon>fabids</taxon>
        <taxon>Fagales</taxon>
        <taxon>Betulaceae</taxon>
        <taxon>Carpinus</taxon>
    </lineage>
</organism>
<dbReference type="InterPro" id="IPR036396">
    <property type="entry name" value="Cyt_P450_sf"/>
</dbReference>
<dbReference type="EMBL" id="CM017328">
    <property type="protein sequence ID" value="KAE8124357.1"/>
    <property type="molecule type" value="Genomic_DNA"/>
</dbReference>
<feature type="transmembrane region" description="Helical" evidence="4">
    <location>
        <begin position="6"/>
        <end position="24"/>
    </location>
</feature>
<sequence length="322" mass="36334">MNNIIIIYAIFPSLVFIHLLIKWLSESKQQKLPPSPPKLPVLGNLHQLGLYPHRSLCSLAQRYGPLMLLQFGSRPTLIVSSPDAASEIMKTHDIIFSNRPRMSITDRLLYEGKDVSTAPYGEYWRQMKSICVVHLLSNKRVRSFGAEREEEVAMFIEKIRESCSLSLPVNLSEMLATLTNDVTCRVAFGKKYSAGSEGGREFQGLLGELMRLLGAFNVGDFIPWLAWVNRINGFDARVEKVAKEFDKFLDTIVEQHICSLKRESNGDGRVPGEDHKNNLVDVLLAIQKDNSDRGRICFLGLSVSLEREGDKIEINLNSIFPL</sequence>
<dbReference type="OrthoDB" id="1470350at2759"/>
<evidence type="ECO:0000256" key="3">
    <source>
        <dbReference type="ARBA" id="ARBA00023004"/>
    </source>
</evidence>
<dbReference type="Gene3D" id="1.10.630.10">
    <property type="entry name" value="Cytochrome P450"/>
    <property type="match status" value="1"/>
</dbReference>
<dbReference type="InterPro" id="IPR001128">
    <property type="entry name" value="Cyt_P450"/>
</dbReference>
<dbReference type="SUPFAM" id="SSF48264">
    <property type="entry name" value="Cytochrome P450"/>
    <property type="match status" value="1"/>
</dbReference>
<keyword evidence="6" id="KW-1185">Reference proteome</keyword>
<keyword evidence="4" id="KW-0472">Membrane</keyword>
<dbReference type="AlphaFoldDB" id="A0A5N6RR23"/>
<evidence type="ECO:0000313" key="6">
    <source>
        <dbReference type="Proteomes" id="UP000327013"/>
    </source>
</evidence>
<comment type="similarity">
    <text evidence="1">Belongs to the cytochrome P450 family.</text>
</comment>
<evidence type="ECO:0000256" key="4">
    <source>
        <dbReference type="SAM" id="Phobius"/>
    </source>
</evidence>
<keyword evidence="2" id="KW-0479">Metal-binding</keyword>
<evidence type="ECO:0000256" key="1">
    <source>
        <dbReference type="ARBA" id="ARBA00010617"/>
    </source>
</evidence>
<protein>
    <recommendedName>
        <fullName evidence="7">Cytochrome P450</fullName>
    </recommendedName>
</protein>
<gene>
    <name evidence="5" type="ORF">FH972_019254</name>
</gene>
<name>A0A5N6RR23_9ROSI</name>